<dbReference type="SMR" id="A0A6B2LC64"/>
<dbReference type="PROSITE" id="PS50011">
    <property type="entry name" value="PROTEIN_KINASE_DOM"/>
    <property type="match status" value="1"/>
</dbReference>
<evidence type="ECO:0000259" key="7">
    <source>
        <dbReference type="PROSITE" id="PS50011"/>
    </source>
</evidence>
<evidence type="ECO:0000256" key="4">
    <source>
        <dbReference type="ARBA" id="ARBA00022777"/>
    </source>
</evidence>
<organism evidence="8">
    <name type="scientific">Arcella intermedia</name>
    <dbReference type="NCBI Taxonomy" id="1963864"/>
    <lineage>
        <taxon>Eukaryota</taxon>
        <taxon>Amoebozoa</taxon>
        <taxon>Tubulinea</taxon>
        <taxon>Elardia</taxon>
        <taxon>Arcellinida</taxon>
        <taxon>Sphaerothecina</taxon>
        <taxon>Arcellidae</taxon>
        <taxon>Arcella</taxon>
    </lineage>
</organism>
<feature type="coiled-coil region" evidence="6">
    <location>
        <begin position="9"/>
        <end position="36"/>
    </location>
</feature>
<dbReference type="GO" id="GO:0004674">
    <property type="term" value="F:protein serine/threonine kinase activity"/>
    <property type="evidence" value="ECO:0007669"/>
    <property type="project" value="UniProtKB-KW"/>
</dbReference>
<dbReference type="SMART" id="SM00220">
    <property type="entry name" value="S_TKc"/>
    <property type="match status" value="1"/>
</dbReference>
<evidence type="ECO:0000256" key="1">
    <source>
        <dbReference type="ARBA" id="ARBA00022527"/>
    </source>
</evidence>
<dbReference type="InterPro" id="IPR008271">
    <property type="entry name" value="Ser/Thr_kinase_AS"/>
</dbReference>
<protein>
    <recommendedName>
        <fullName evidence="7">Protein kinase domain-containing protein</fullName>
    </recommendedName>
</protein>
<evidence type="ECO:0000256" key="6">
    <source>
        <dbReference type="SAM" id="Coils"/>
    </source>
</evidence>
<dbReference type="Gene3D" id="1.10.510.10">
    <property type="entry name" value="Transferase(Phosphotransferase) domain 1"/>
    <property type="match status" value="1"/>
</dbReference>
<dbReference type="PIRSF" id="PIRSF000654">
    <property type="entry name" value="Integrin-linked_kinase"/>
    <property type="match status" value="1"/>
</dbReference>
<reference evidence="8" key="1">
    <citation type="journal article" date="2020" name="J. Eukaryot. Microbiol.">
        <title>De novo Sequencing, Assembly and Annotation of the Transcriptome for the Free-Living Testate Amoeba Arcella intermedia.</title>
        <authorList>
            <person name="Ribeiro G.M."/>
            <person name="Porfirio-Sousa A.L."/>
            <person name="Maurer-Alcala X.X."/>
            <person name="Katz L.A."/>
            <person name="Lahr D.J.G."/>
        </authorList>
    </citation>
    <scope>NUCLEOTIDE SEQUENCE</scope>
</reference>
<evidence type="ECO:0000256" key="2">
    <source>
        <dbReference type="ARBA" id="ARBA00022679"/>
    </source>
</evidence>
<feature type="domain" description="Protein kinase" evidence="7">
    <location>
        <begin position="1"/>
        <end position="237"/>
    </location>
</feature>
<accession>A0A6B2LC64</accession>
<dbReference type="CDD" id="cd05117">
    <property type="entry name" value="STKc_CAMK"/>
    <property type="match status" value="1"/>
</dbReference>
<dbReference type="GO" id="GO:0005524">
    <property type="term" value="F:ATP binding"/>
    <property type="evidence" value="ECO:0007669"/>
    <property type="project" value="UniProtKB-KW"/>
</dbReference>
<keyword evidence="5" id="KW-0067">ATP-binding</keyword>
<keyword evidence="3" id="KW-0547">Nucleotide-binding</keyword>
<dbReference type="PANTHER" id="PTHR24347">
    <property type="entry name" value="SERINE/THREONINE-PROTEIN KINASE"/>
    <property type="match status" value="1"/>
</dbReference>
<sequence length="270" mass="30520">MKKETGEVFAIKIIEKNQAEEELQLLQREIDIMQKLDHKNIISLEEVFDEKDTIYLVMELVSGGELFDQIVSRGTYSEADAANIIRQILEAVDYMHANGIAHRDLKPENLLCSGDQNNTIKVTDFGLSKDFGSASLRTSCGTPDYVAPEVLKGNPYDNSVDIWSIGVITYILLCGFPPFYGNTDQQIFEKILKVDYDFPSPDWDNISAEAKQFIKTILVGEPGKRPSASEALEHPWIKHLAPTKPLERLEFFKAGMSKYNLQLQEKKKAT</sequence>
<keyword evidence="6" id="KW-0175">Coiled coil</keyword>
<evidence type="ECO:0000256" key="5">
    <source>
        <dbReference type="ARBA" id="ARBA00022840"/>
    </source>
</evidence>
<evidence type="ECO:0000256" key="3">
    <source>
        <dbReference type="ARBA" id="ARBA00022741"/>
    </source>
</evidence>
<dbReference type="SUPFAM" id="SSF56112">
    <property type="entry name" value="Protein kinase-like (PK-like)"/>
    <property type="match status" value="1"/>
</dbReference>
<dbReference type="Pfam" id="PF00069">
    <property type="entry name" value="Pkinase"/>
    <property type="match status" value="1"/>
</dbReference>
<dbReference type="InterPro" id="IPR000719">
    <property type="entry name" value="Prot_kinase_dom"/>
</dbReference>
<dbReference type="PROSITE" id="PS00108">
    <property type="entry name" value="PROTEIN_KINASE_ST"/>
    <property type="match status" value="1"/>
</dbReference>
<keyword evidence="4" id="KW-0418">Kinase</keyword>
<proteinExistence type="predicted"/>
<evidence type="ECO:0000313" key="8">
    <source>
        <dbReference type="EMBL" id="NDV34575.1"/>
    </source>
</evidence>
<keyword evidence="1" id="KW-0723">Serine/threonine-protein kinase</keyword>
<keyword evidence="2" id="KW-0808">Transferase</keyword>
<dbReference type="InterPro" id="IPR011009">
    <property type="entry name" value="Kinase-like_dom_sf"/>
</dbReference>
<dbReference type="AlphaFoldDB" id="A0A6B2LC64"/>
<dbReference type="EMBL" id="GIBP01005606">
    <property type="protein sequence ID" value="NDV34575.1"/>
    <property type="molecule type" value="Transcribed_RNA"/>
</dbReference>
<name>A0A6B2LC64_9EUKA</name>
<dbReference type="FunFam" id="1.10.510.10:FF:000026">
    <property type="entry name" value="Calcium/calmodulin-dependent protein kinase type 1"/>
    <property type="match status" value="1"/>
</dbReference>